<reference evidence="2" key="1">
    <citation type="submission" date="2019-08" db="EMBL/GenBank/DDBJ databases">
        <authorList>
            <person name="Kucharzyk K."/>
            <person name="Murdoch R.W."/>
            <person name="Higgins S."/>
            <person name="Loffler F."/>
        </authorList>
    </citation>
    <scope>NUCLEOTIDE SEQUENCE</scope>
</reference>
<proteinExistence type="predicted"/>
<keyword evidence="1" id="KW-1133">Transmembrane helix</keyword>
<feature type="transmembrane region" description="Helical" evidence="1">
    <location>
        <begin position="150"/>
        <end position="175"/>
    </location>
</feature>
<evidence type="ECO:0000256" key="1">
    <source>
        <dbReference type="SAM" id="Phobius"/>
    </source>
</evidence>
<feature type="transmembrane region" description="Helical" evidence="1">
    <location>
        <begin position="116"/>
        <end position="138"/>
    </location>
</feature>
<accession>A0A645FWC9</accession>
<feature type="transmembrane region" description="Helical" evidence="1">
    <location>
        <begin position="42"/>
        <end position="62"/>
    </location>
</feature>
<dbReference type="AlphaFoldDB" id="A0A645FWC9"/>
<protein>
    <submittedName>
        <fullName evidence="2">Uncharacterized protein</fullName>
    </submittedName>
</protein>
<gene>
    <name evidence="2" type="ORF">SDC9_165234</name>
</gene>
<evidence type="ECO:0000313" key="2">
    <source>
        <dbReference type="EMBL" id="MPN17879.1"/>
    </source>
</evidence>
<organism evidence="2">
    <name type="scientific">bioreactor metagenome</name>
    <dbReference type="NCBI Taxonomy" id="1076179"/>
    <lineage>
        <taxon>unclassified sequences</taxon>
        <taxon>metagenomes</taxon>
        <taxon>ecological metagenomes</taxon>
    </lineage>
</organism>
<comment type="caution">
    <text evidence="2">The sequence shown here is derived from an EMBL/GenBank/DDBJ whole genome shotgun (WGS) entry which is preliminary data.</text>
</comment>
<keyword evidence="1" id="KW-0472">Membrane</keyword>
<keyword evidence="1" id="KW-0812">Transmembrane</keyword>
<dbReference type="EMBL" id="VSSQ01065113">
    <property type="protein sequence ID" value="MPN17879.1"/>
    <property type="molecule type" value="Genomic_DNA"/>
</dbReference>
<name>A0A645FWC9_9ZZZZ</name>
<sequence>MLAKLELTEALDRFLGTISAPFEPWIVWRVNPTSFPINSQEIFFMAMLVSITLYIAVSLLTCRKPFNMDRMLHRGVYSPSGRPVERMPLTVREIGRKLLGIDANYTTGDKILAWSVFLYSFGYSFIVIFLAVVIWNYFSPLSDQWWADYFYVTRIVVAGIIGLVSTVWFSIGGTVDLMKLFKRLATKEDNVLDDGRVIGHVSAADAAVLNPEENKTDDRIR</sequence>